<evidence type="ECO:0000313" key="4">
    <source>
        <dbReference type="EMBL" id="KAK0633679.1"/>
    </source>
</evidence>
<dbReference type="AlphaFoldDB" id="A0AA40CDQ5"/>
<dbReference type="SMART" id="SM00360">
    <property type="entry name" value="RRM"/>
    <property type="match status" value="2"/>
</dbReference>
<dbReference type="PANTHER" id="PTHR15241:SF386">
    <property type="entry name" value="RNA-BINDING REGION RNP-1 DOMAIN-CONTAINING PROTEIN-RELATED"/>
    <property type="match status" value="1"/>
</dbReference>
<feature type="compositionally biased region" description="Gly residues" evidence="2">
    <location>
        <begin position="907"/>
        <end position="937"/>
    </location>
</feature>
<feature type="domain" description="RRM" evidence="3">
    <location>
        <begin position="336"/>
        <end position="416"/>
    </location>
</feature>
<proteinExistence type="predicted"/>
<evidence type="ECO:0000256" key="2">
    <source>
        <dbReference type="SAM" id="MobiDB-lite"/>
    </source>
</evidence>
<keyword evidence="1" id="KW-0694">RNA-binding</keyword>
<protein>
    <recommendedName>
        <fullName evidence="3">RRM domain-containing protein</fullName>
    </recommendedName>
</protein>
<dbReference type="CDD" id="cd00590">
    <property type="entry name" value="RRM_SF"/>
    <property type="match status" value="1"/>
</dbReference>
<dbReference type="Pfam" id="PF00076">
    <property type="entry name" value="RRM_1"/>
    <property type="match status" value="2"/>
</dbReference>
<reference evidence="4" key="1">
    <citation type="submission" date="2023-06" db="EMBL/GenBank/DDBJ databases">
        <title>Genome-scale phylogeny and comparative genomics of the fungal order Sordariales.</title>
        <authorList>
            <consortium name="Lawrence Berkeley National Laboratory"/>
            <person name="Hensen N."/>
            <person name="Bonometti L."/>
            <person name="Westerberg I."/>
            <person name="Brannstrom I.O."/>
            <person name="Guillou S."/>
            <person name="Cros-Aarteil S."/>
            <person name="Calhoun S."/>
            <person name="Haridas S."/>
            <person name="Kuo A."/>
            <person name="Mondo S."/>
            <person name="Pangilinan J."/>
            <person name="Riley R."/>
            <person name="Labutti K."/>
            <person name="Andreopoulos B."/>
            <person name="Lipzen A."/>
            <person name="Chen C."/>
            <person name="Yanf M."/>
            <person name="Daum C."/>
            <person name="Ng V."/>
            <person name="Clum A."/>
            <person name="Steindorff A."/>
            <person name="Ohm R."/>
            <person name="Martin F."/>
            <person name="Silar P."/>
            <person name="Natvig D."/>
            <person name="Lalanne C."/>
            <person name="Gautier V."/>
            <person name="Ament-Velasquez S.L."/>
            <person name="Kruys A."/>
            <person name="Hutchinson M.I."/>
            <person name="Powell A.J."/>
            <person name="Barry K."/>
            <person name="Miller A.N."/>
            <person name="Grigoriev I.V."/>
            <person name="Debuchy R."/>
            <person name="Gladieux P."/>
            <person name="Thoren M.H."/>
            <person name="Johannesson H."/>
        </authorList>
    </citation>
    <scope>NUCLEOTIDE SEQUENCE</scope>
    <source>
        <strain evidence="4">CBS 606.72</strain>
    </source>
</reference>
<feature type="compositionally biased region" description="Low complexity" evidence="2">
    <location>
        <begin position="886"/>
        <end position="906"/>
    </location>
</feature>
<evidence type="ECO:0000256" key="1">
    <source>
        <dbReference type="PROSITE-ProRule" id="PRU00176"/>
    </source>
</evidence>
<feature type="region of interest" description="Disordered" evidence="2">
    <location>
        <begin position="880"/>
        <end position="962"/>
    </location>
</feature>
<evidence type="ECO:0000259" key="3">
    <source>
        <dbReference type="PROSITE" id="PS50102"/>
    </source>
</evidence>
<comment type="caution">
    <text evidence="4">The sequence shown here is derived from an EMBL/GenBank/DDBJ whole genome shotgun (WGS) entry which is preliminary data.</text>
</comment>
<feature type="compositionally biased region" description="Polar residues" evidence="2">
    <location>
        <begin position="736"/>
        <end position="752"/>
    </location>
</feature>
<feature type="compositionally biased region" description="Low complexity" evidence="2">
    <location>
        <begin position="600"/>
        <end position="609"/>
    </location>
</feature>
<feature type="compositionally biased region" description="Low complexity" evidence="2">
    <location>
        <begin position="938"/>
        <end position="956"/>
    </location>
</feature>
<feature type="domain" description="RRM" evidence="3">
    <location>
        <begin position="517"/>
        <end position="594"/>
    </location>
</feature>
<dbReference type="InterPro" id="IPR012677">
    <property type="entry name" value="Nucleotide-bd_a/b_plait_sf"/>
</dbReference>
<feature type="region of interest" description="Disordered" evidence="2">
    <location>
        <begin position="1"/>
        <end position="80"/>
    </location>
</feature>
<keyword evidence="5" id="KW-1185">Reference proteome</keyword>
<feature type="compositionally biased region" description="Polar residues" evidence="2">
    <location>
        <begin position="617"/>
        <end position="635"/>
    </location>
</feature>
<dbReference type="SUPFAM" id="SSF54928">
    <property type="entry name" value="RNA-binding domain, RBD"/>
    <property type="match status" value="2"/>
</dbReference>
<dbReference type="InterPro" id="IPR000504">
    <property type="entry name" value="RRM_dom"/>
</dbReference>
<sequence length="1026" mass="112627">MSAGPAGTTSPTREQDDNVDLAGQLSDVSLSTMASEAPGYTSQSSGHLADISNAASDTPGFSDDPDTTPRPPAIYHGAPLGTQRGVLLGRGARLVGRNQSPFVPVRQARGYNQHGVLPLSMSERSGSTRASSTSVESARATLLGRGARLDDTYDYAGHAQTPAIATQQTYGTPLGHRRGARLELDTERIGNSQILHAPVNSPCPSQVLRHRNRRLGIAQYPGSPTHARDFSIVVNQPFRNVRDVQTPATPFGQVVGASLDIQRGGSAQTVIGPTHRRRQMTMDEISREIQSFRDTMSTDQRNLDLDNSIITSSSNSSEAPKGMTFEEAQAFFKRNFCVFVANLPDDLTDVGLEAALIRAFKDFGVVYVNVKRGLSGKAMPYAFLQYTNQDDADLAFAEGKKIRIGGRVCRTERAKMNRFFVVFRNDGANCGVEEVRSLMEPYGEIASVTEATPKICKDLRIRQGISVDFECFVGDDDDEVLNSKHGRYRFELYKAERHLDQEEIDRQYIEEYGRTKRSIFVGRLPKDVTEEELRKFFDRFGKIVEVKILQKDGPWDYGFLEFSSEIVQQKALLGKHHDNMLRPGHRIVIDQKNADGKASAAPRRVPAPVGWKGRAPSNKSSTGGLSTKNSFGSSKSGKRSAPVSNKTKSSFTPQKGLNKLLSPYQPLETTLEGSEEELESMIAASKTIKGKGKSIVGERAKITTSTDAQGKSVIKIFGVEYELVPVKQETEEQRKPASQSGVSAVNDTTATTERAHTGRYDMTFEQSPREFVERPNAFLETQVGRDRSNLNQSILNRPVHERVALLQAVQPFEVQRYRAPIGHERQALSATSVSGNVSPEAVLSPLLRNSVADVNIPYQHRPTHPAPVSVNPRYREYSEYTEPQYSRGQQFSGGQNFSGSRQFGSGQHLGGGQNFSGSRQFGGGQQFVGQQYGGQHFGGQHFSGGQNYGSQQQYGGAHHFGAPQRYVPAPQFGATVPGHAVAPLATPVRRHASPCLRIESPQEYGPWASDDWVPHSPFWSGHQGPV</sequence>
<gene>
    <name evidence="4" type="ORF">B0T14DRAFT_598925</name>
</gene>
<feature type="region of interest" description="Disordered" evidence="2">
    <location>
        <begin position="729"/>
        <end position="765"/>
    </location>
</feature>
<dbReference type="EMBL" id="JAULSU010000001">
    <property type="protein sequence ID" value="KAK0633679.1"/>
    <property type="molecule type" value="Genomic_DNA"/>
</dbReference>
<dbReference type="Gene3D" id="3.30.70.330">
    <property type="match status" value="2"/>
</dbReference>
<feature type="compositionally biased region" description="Polar residues" evidence="2">
    <location>
        <begin position="642"/>
        <end position="655"/>
    </location>
</feature>
<dbReference type="PANTHER" id="PTHR15241">
    <property type="entry name" value="TRANSFORMER-2-RELATED"/>
    <property type="match status" value="1"/>
</dbReference>
<accession>A0AA40CDQ5</accession>
<dbReference type="GO" id="GO:0003723">
    <property type="term" value="F:RNA binding"/>
    <property type="evidence" value="ECO:0007669"/>
    <property type="project" value="UniProtKB-UniRule"/>
</dbReference>
<feature type="compositionally biased region" description="Polar residues" evidence="2">
    <location>
        <begin position="26"/>
        <end position="46"/>
    </location>
</feature>
<dbReference type="PROSITE" id="PS50102">
    <property type="entry name" value="RRM"/>
    <property type="match status" value="2"/>
</dbReference>
<dbReference type="Proteomes" id="UP001175000">
    <property type="component" value="Unassembled WGS sequence"/>
</dbReference>
<name>A0AA40CDQ5_9PEZI</name>
<dbReference type="InterPro" id="IPR035979">
    <property type="entry name" value="RBD_domain_sf"/>
</dbReference>
<organism evidence="4 5">
    <name type="scientific">Immersiella caudata</name>
    <dbReference type="NCBI Taxonomy" id="314043"/>
    <lineage>
        <taxon>Eukaryota</taxon>
        <taxon>Fungi</taxon>
        <taxon>Dikarya</taxon>
        <taxon>Ascomycota</taxon>
        <taxon>Pezizomycotina</taxon>
        <taxon>Sordariomycetes</taxon>
        <taxon>Sordariomycetidae</taxon>
        <taxon>Sordariales</taxon>
        <taxon>Lasiosphaeriaceae</taxon>
        <taxon>Immersiella</taxon>
    </lineage>
</organism>
<evidence type="ECO:0000313" key="5">
    <source>
        <dbReference type="Proteomes" id="UP001175000"/>
    </source>
</evidence>
<feature type="region of interest" description="Disordered" evidence="2">
    <location>
        <begin position="592"/>
        <end position="664"/>
    </location>
</feature>